<feature type="region of interest" description="Disordered" evidence="1">
    <location>
        <begin position="872"/>
        <end position="927"/>
    </location>
</feature>
<dbReference type="eggNOG" id="ENOG502SDQQ">
    <property type="taxonomic scope" value="Eukaryota"/>
</dbReference>
<evidence type="ECO:0000313" key="2">
    <source>
        <dbReference type="EMBL" id="KIS71600.1"/>
    </source>
</evidence>
<dbReference type="VEuPathDB" id="FungiDB:UMAG_00043"/>
<feature type="compositionally biased region" description="Polar residues" evidence="1">
    <location>
        <begin position="110"/>
        <end position="123"/>
    </location>
</feature>
<evidence type="ECO:0000313" key="3">
    <source>
        <dbReference type="Proteomes" id="UP000000561"/>
    </source>
</evidence>
<evidence type="ECO:0000256" key="1">
    <source>
        <dbReference type="SAM" id="MobiDB-lite"/>
    </source>
</evidence>
<feature type="region of interest" description="Disordered" evidence="1">
    <location>
        <begin position="106"/>
        <end position="145"/>
    </location>
</feature>
<feature type="compositionally biased region" description="Basic and acidic residues" evidence="1">
    <location>
        <begin position="819"/>
        <end position="831"/>
    </location>
</feature>
<evidence type="ECO:0008006" key="4">
    <source>
        <dbReference type="Google" id="ProtNLM"/>
    </source>
</evidence>
<dbReference type="Gene3D" id="4.10.240.10">
    <property type="entry name" value="Zn(2)-C6 fungal-type DNA-binding domain"/>
    <property type="match status" value="1"/>
</dbReference>
<name>A0A0D1EB86_MYCMD</name>
<keyword evidence="3" id="KW-1185">Reference proteome</keyword>
<reference evidence="2 3" key="1">
    <citation type="journal article" date="2006" name="Nature">
        <title>Insights from the genome of the biotrophic fungal plant pathogen Ustilago maydis.</title>
        <authorList>
            <person name="Kamper J."/>
            <person name="Kahmann R."/>
            <person name="Bolker M."/>
            <person name="Ma L.J."/>
            <person name="Brefort T."/>
            <person name="Saville B.J."/>
            <person name="Banuett F."/>
            <person name="Kronstad J.W."/>
            <person name="Gold S.E."/>
            <person name="Muller O."/>
            <person name="Perlin M.H."/>
            <person name="Wosten H.A."/>
            <person name="de Vries R."/>
            <person name="Ruiz-Herrera J."/>
            <person name="Reynaga-Pena C.G."/>
            <person name="Snetselaar K."/>
            <person name="McCann M."/>
            <person name="Perez-Martin J."/>
            <person name="Feldbrugge M."/>
            <person name="Basse C.W."/>
            <person name="Steinberg G."/>
            <person name="Ibeas J.I."/>
            <person name="Holloman W."/>
            <person name="Guzman P."/>
            <person name="Farman M."/>
            <person name="Stajich J.E."/>
            <person name="Sentandreu R."/>
            <person name="Gonzalez-Prieto J.M."/>
            <person name="Kennell J.C."/>
            <person name="Molina L."/>
            <person name="Schirawski J."/>
            <person name="Mendoza-Mendoza A."/>
            <person name="Greilinger D."/>
            <person name="Munch K."/>
            <person name="Rossel N."/>
            <person name="Scherer M."/>
            <person name="Vranes M."/>
            <person name="Ladendorf O."/>
            <person name="Vincon V."/>
            <person name="Fuchs U."/>
            <person name="Sandrock B."/>
            <person name="Meng S."/>
            <person name="Ho E.C."/>
            <person name="Cahill M.J."/>
            <person name="Boyce K.J."/>
            <person name="Klose J."/>
            <person name="Klosterman S.J."/>
            <person name="Deelstra H.J."/>
            <person name="Ortiz-Castellanos L."/>
            <person name="Li W."/>
            <person name="Sanchez-Alonso P."/>
            <person name="Schreier P.H."/>
            <person name="Hauser-Hahn I."/>
            <person name="Vaupel M."/>
            <person name="Koopmann E."/>
            <person name="Friedrich G."/>
            <person name="Voss H."/>
            <person name="Schluter T."/>
            <person name="Margolis J."/>
            <person name="Platt D."/>
            <person name="Swimmer C."/>
            <person name="Gnirke A."/>
            <person name="Chen F."/>
            <person name="Vysotskaia V."/>
            <person name="Mannhaupt G."/>
            <person name="Guldener U."/>
            <person name="Munsterkotter M."/>
            <person name="Haase D."/>
            <person name="Oesterheld M."/>
            <person name="Mewes H.W."/>
            <person name="Mauceli E.W."/>
            <person name="DeCaprio D."/>
            <person name="Wade C.M."/>
            <person name="Butler J."/>
            <person name="Young S."/>
            <person name="Jaffe D.B."/>
            <person name="Calvo S."/>
            <person name="Nusbaum C."/>
            <person name="Galagan J."/>
            <person name="Birren B.W."/>
        </authorList>
    </citation>
    <scope>NUCLEOTIDE SEQUENCE [LARGE SCALE GENOMIC DNA]</scope>
    <source>
        <strain evidence="3">DSM 14603 / FGSC 9021 / UM521</strain>
    </source>
</reference>
<feature type="region of interest" description="Disordered" evidence="1">
    <location>
        <begin position="1"/>
        <end position="55"/>
    </location>
</feature>
<feature type="compositionally biased region" description="Low complexity" evidence="1">
    <location>
        <begin position="8"/>
        <end position="22"/>
    </location>
</feature>
<dbReference type="InterPro" id="IPR036864">
    <property type="entry name" value="Zn2-C6_fun-type_DNA-bd_sf"/>
</dbReference>
<dbReference type="STRING" id="237631.A0A0D1EB86"/>
<protein>
    <recommendedName>
        <fullName evidence="4">Zn(2)-C6 fungal-type domain-containing protein</fullName>
    </recommendedName>
</protein>
<dbReference type="OrthoDB" id="2595934at2759"/>
<dbReference type="GO" id="GO:0008270">
    <property type="term" value="F:zinc ion binding"/>
    <property type="evidence" value="ECO:0007669"/>
    <property type="project" value="InterPro"/>
</dbReference>
<dbReference type="InParanoid" id="A0A0D1EB86"/>
<feature type="compositionally biased region" description="Polar residues" evidence="1">
    <location>
        <begin position="808"/>
        <end position="818"/>
    </location>
</feature>
<accession>A0A0D1EB86</accession>
<feature type="compositionally biased region" description="Polar residues" evidence="1">
    <location>
        <begin position="213"/>
        <end position="228"/>
    </location>
</feature>
<feature type="compositionally biased region" description="Low complexity" evidence="1">
    <location>
        <begin position="889"/>
        <end position="901"/>
    </location>
</feature>
<feature type="region of interest" description="Disordered" evidence="1">
    <location>
        <begin position="197"/>
        <end position="253"/>
    </location>
</feature>
<dbReference type="SUPFAM" id="SSF57701">
    <property type="entry name" value="Zn2/Cys6 DNA-binding domain"/>
    <property type="match status" value="1"/>
</dbReference>
<dbReference type="AlphaFoldDB" id="A0A0D1EB86"/>
<dbReference type="OMA" id="HQACHRC"/>
<sequence length="1066" mass="116846">MEHNSSRAFGAQAGLSSSSASLHPSTINLAVPVDNNADPPRIQKRPRRTHARRSCSMCQQRKARCELPDLEVPSSSLPLPDHQACHRCRTLQISCIVDDANKKKPKKFANQLSTPRPPTSSRNRAPLSTHPPSMRKSSTTSSISSSLYNANGVNGADSTSTTSLLASDVPPVDVNHLKLAGGRVFGDQIIYPAEARLAPRTPDSSSDEDDATSVPSASRQPDPTNPWTASAGPEAHIKTQERNPRDSANIDTWERFSTRSRPLTLLTELVPRQNRFASKVFRLVSARATIETDVSEIVSDEKSKQLSDWCESNLTLWMPHISNAYQVRQEAKQGKQTLSTQLLEQVLYVIAMQHIRDPKDDVLRFSVTRFVIRDLARVMITSPRSSKAVEALELLALFPVDVSAIPGPSRNRIRSDSQISAAERFARSVRLDRVALTAAAPYSFFTSSNQLDDFETKRTAMAWASVKTWYNCFTLGDDELYESIDIRYFSDDWSRSLILPTQELPTQEPLATDELAMENELFAQRRWSTKRGIGSTGLAMRCLAMRHLLVAFDAINKCSIRDLESERLASVSTTLDDYVHQVTEVDNELQRRLIDGKHGSNLLRTWLTIETTAGHLLVLSAGIFRGLGIDKKENVPGHELALLIRGEIASPELRAFLSRYGEHLILAAEKVLINISTLCRDARAAKTAPISGKGENECDPTSSRWMVEGQSRTVLPMINVCGYALEAAFNAIEMHATMFKLWKAPPKRSDSWQLVFSNLVAAMLSLDPSGSIQSGSIPATCAYILQGMLKVIVAWTDCSRKKDHQRCTKSTSVNTSSDDPARRDPGSRDGHQQQQPGVRPHPGAASNLERYPTLLKDDGASRRSFDAMQADKMGATSSLPRPPGASRPTSDAASSFSTTASMFEAEAPNSYQSRHARGENGVQQSGPDATESLAAALASSGSVRADSVGTPLYPHQSQALQSQQGSFFTPYAAGHPNSSTLGASGSSNASLHTNTPPPYYDGLSNRINMIDSASHTSTFSLANRTSANMDMQHSAAAYDSLDFILNDVLVSSEWSGILHDIWRTDV</sequence>
<organism evidence="2 3">
    <name type="scientific">Mycosarcoma maydis</name>
    <name type="common">Corn smut fungus</name>
    <name type="synonym">Ustilago maydis</name>
    <dbReference type="NCBI Taxonomy" id="5270"/>
    <lineage>
        <taxon>Eukaryota</taxon>
        <taxon>Fungi</taxon>
        <taxon>Dikarya</taxon>
        <taxon>Basidiomycota</taxon>
        <taxon>Ustilaginomycotina</taxon>
        <taxon>Ustilaginomycetes</taxon>
        <taxon>Ustilaginales</taxon>
        <taxon>Ustilaginaceae</taxon>
        <taxon>Mycosarcoma</taxon>
    </lineage>
</organism>
<dbReference type="Proteomes" id="UP000000561">
    <property type="component" value="Chromosome 1"/>
</dbReference>
<feature type="compositionally biased region" description="Basic and acidic residues" evidence="1">
    <location>
        <begin position="235"/>
        <end position="245"/>
    </location>
</feature>
<dbReference type="RefSeq" id="XP_011386018.1">
    <property type="nucleotide sequence ID" value="XM_011387716.1"/>
</dbReference>
<dbReference type="EMBL" id="CM003140">
    <property type="protein sequence ID" value="KIS71600.1"/>
    <property type="molecule type" value="Genomic_DNA"/>
</dbReference>
<feature type="compositionally biased region" description="Basic residues" evidence="1">
    <location>
        <begin position="42"/>
        <end position="53"/>
    </location>
</feature>
<feature type="region of interest" description="Disordered" evidence="1">
    <location>
        <begin position="804"/>
        <end position="847"/>
    </location>
</feature>
<gene>
    <name evidence="2" type="ORF">UMAG_00043</name>
</gene>
<dbReference type="GO" id="GO:0000981">
    <property type="term" value="F:DNA-binding transcription factor activity, RNA polymerase II-specific"/>
    <property type="evidence" value="ECO:0007669"/>
    <property type="project" value="InterPro"/>
</dbReference>
<dbReference type="KEGG" id="uma:UMAG_00043"/>
<proteinExistence type="predicted"/>
<dbReference type="GeneID" id="23561452"/>